<reference evidence="14 15" key="1">
    <citation type="submission" date="2024-05" db="EMBL/GenBank/DDBJ databases">
        <title>Genome sequencing and assembly of Indian major carp, Cirrhinus mrigala (Hamilton, 1822).</title>
        <authorList>
            <person name="Mohindra V."/>
            <person name="Chowdhury L.M."/>
            <person name="Lal K."/>
            <person name="Jena J.K."/>
        </authorList>
    </citation>
    <scope>NUCLEOTIDE SEQUENCE [LARGE SCALE GENOMIC DNA]</scope>
    <source>
        <strain evidence="14">CM1030</strain>
        <tissue evidence="14">Blood</tissue>
    </source>
</reference>
<evidence type="ECO:0000256" key="8">
    <source>
        <dbReference type="ARBA" id="ARBA00022989"/>
    </source>
</evidence>
<evidence type="ECO:0000256" key="5">
    <source>
        <dbReference type="ARBA" id="ARBA00022692"/>
    </source>
</evidence>
<evidence type="ECO:0000256" key="10">
    <source>
        <dbReference type="ARBA" id="ARBA00023136"/>
    </source>
</evidence>
<dbReference type="InterPro" id="IPR050599">
    <property type="entry name" value="VDCC_alpha-1_subunit"/>
</dbReference>
<dbReference type="GO" id="GO:0005262">
    <property type="term" value="F:calcium channel activity"/>
    <property type="evidence" value="ECO:0007669"/>
    <property type="project" value="UniProtKB-KW"/>
</dbReference>
<comment type="subcellular location">
    <subcellularLocation>
        <location evidence="1">Membrane</location>
        <topology evidence="1">Multi-pass membrane protein</topology>
    </subcellularLocation>
</comment>
<evidence type="ECO:0000256" key="3">
    <source>
        <dbReference type="ARBA" id="ARBA00022568"/>
    </source>
</evidence>
<evidence type="ECO:0000256" key="6">
    <source>
        <dbReference type="ARBA" id="ARBA00022837"/>
    </source>
</evidence>
<keyword evidence="7" id="KW-0851">Voltage-gated channel</keyword>
<dbReference type="Proteomes" id="UP001529510">
    <property type="component" value="Unassembled WGS sequence"/>
</dbReference>
<evidence type="ECO:0000313" key="14">
    <source>
        <dbReference type="EMBL" id="KAL0186526.1"/>
    </source>
</evidence>
<feature type="non-terminal residue" evidence="14">
    <location>
        <position position="69"/>
    </location>
</feature>
<keyword evidence="9" id="KW-0406">Ion transport</keyword>
<protein>
    <recommendedName>
        <fullName evidence="13">Ion transport domain-containing protein</fullName>
    </recommendedName>
</protein>
<dbReference type="PANTHER" id="PTHR45628:SF2">
    <property type="entry name" value="VOLTAGE-DEPENDENT L-TYPE CALCIUM CHANNEL SUBUNIT ALPHA-1F"/>
    <property type="match status" value="1"/>
</dbReference>
<feature type="transmembrane region" description="Helical" evidence="12">
    <location>
        <begin position="15"/>
        <end position="36"/>
    </location>
</feature>
<evidence type="ECO:0000256" key="2">
    <source>
        <dbReference type="ARBA" id="ARBA00022448"/>
    </source>
</evidence>
<sequence length="69" mass="7766">HWAALSDLVSSLLNSMKAICSLLLLLFLFLIIFALLGMQLFGGKFNFDETQMKRSTFDSFPSALLTCFQ</sequence>
<evidence type="ECO:0000256" key="12">
    <source>
        <dbReference type="SAM" id="Phobius"/>
    </source>
</evidence>
<evidence type="ECO:0000256" key="9">
    <source>
        <dbReference type="ARBA" id="ARBA00023065"/>
    </source>
</evidence>
<evidence type="ECO:0000256" key="11">
    <source>
        <dbReference type="ARBA" id="ARBA00023303"/>
    </source>
</evidence>
<keyword evidence="15" id="KW-1185">Reference proteome</keyword>
<keyword evidence="5 12" id="KW-0812">Transmembrane</keyword>
<dbReference type="AlphaFoldDB" id="A0ABD0QN06"/>
<evidence type="ECO:0000256" key="4">
    <source>
        <dbReference type="ARBA" id="ARBA00022673"/>
    </source>
</evidence>
<evidence type="ECO:0000259" key="13">
    <source>
        <dbReference type="Pfam" id="PF00520"/>
    </source>
</evidence>
<evidence type="ECO:0000256" key="7">
    <source>
        <dbReference type="ARBA" id="ARBA00022882"/>
    </source>
</evidence>
<dbReference type="GO" id="GO:0034702">
    <property type="term" value="C:monoatomic ion channel complex"/>
    <property type="evidence" value="ECO:0007669"/>
    <property type="project" value="UniProtKB-KW"/>
</dbReference>
<comment type="caution">
    <text evidence="14">The sequence shown here is derived from an EMBL/GenBank/DDBJ whole genome shotgun (WGS) entry which is preliminary data.</text>
</comment>
<name>A0ABD0QN06_CIRMR</name>
<dbReference type="Pfam" id="PF00520">
    <property type="entry name" value="Ion_trans"/>
    <property type="match status" value="1"/>
</dbReference>
<dbReference type="SUPFAM" id="SSF81324">
    <property type="entry name" value="Voltage-gated potassium channels"/>
    <property type="match status" value="1"/>
</dbReference>
<evidence type="ECO:0000256" key="1">
    <source>
        <dbReference type="ARBA" id="ARBA00004141"/>
    </source>
</evidence>
<dbReference type="EMBL" id="JAMKFB020000008">
    <property type="protein sequence ID" value="KAL0186526.1"/>
    <property type="molecule type" value="Genomic_DNA"/>
</dbReference>
<accession>A0ABD0QN06</accession>
<keyword evidence="8 12" id="KW-1133">Transmembrane helix</keyword>
<gene>
    <name evidence="14" type="ORF">M9458_018196</name>
</gene>
<keyword evidence="4" id="KW-0107">Calcium channel</keyword>
<keyword evidence="3" id="KW-0109">Calcium transport</keyword>
<keyword evidence="2" id="KW-0813">Transport</keyword>
<keyword evidence="11" id="KW-0407">Ion channel</keyword>
<organism evidence="14 15">
    <name type="scientific">Cirrhinus mrigala</name>
    <name type="common">Mrigala</name>
    <dbReference type="NCBI Taxonomy" id="683832"/>
    <lineage>
        <taxon>Eukaryota</taxon>
        <taxon>Metazoa</taxon>
        <taxon>Chordata</taxon>
        <taxon>Craniata</taxon>
        <taxon>Vertebrata</taxon>
        <taxon>Euteleostomi</taxon>
        <taxon>Actinopterygii</taxon>
        <taxon>Neopterygii</taxon>
        <taxon>Teleostei</taxon>
        <taxon>Ostariophysi</taxon>
        <taxon>Cypriniformes</taxon>
        <taxon>Cyprinidae</taxon>
        <taxon>Labeoninae</taxon>
        <taxon>Labeonini</taxon>
        <taxon>Cirrhinus</taxon>
    </lineage>
</organism>
<dbReference type="InterPro" id="IPR005821">
    <property type="entry name" value="Ion_trans_dom"/>
</dbReference>
<evidence type="ECO:0000313" key="15">
    <source>
        <dbReference type="Proteomes" id="UP001529510"/>
    </source>
</evidence>
<feature type="non-terminal residue" evidence="14">
    <location>
        <position position="1"/>
    </location>
</feature>
<keyword evidence="6" id="KW-0106">Calcium</keyword>
<dbReference type="PANTHER" id="PTHR45628">
    <property type="entry name" value="VOLTAGE-DEPENDENT CALCIUM CHANNEL TYPE A SUBUNIT ALPHA-1"/>
    <property type="match status" value="1"/>
</dbReference>
<feature type="domain" description="Ion transport" evidence="13">
    <location>
        <begin position="1"/>
        <end position="69"/>
    </location>
</feature>
<keyword evidence="10 12" id="KW-0472">Membrane</keyword>
<dbReference type="Gene3D" id="1.10.287.70">
    <property type="match status" value="1"/>
</dbReference>
<proteinExistence type="predicted"/>